<dbReference type="EMBL" id="AWWV01008920">
    <property type="protein sequence ID" value="OMO88750.1"/>
    <property type="molecule type" value="Genomic_DNA"/>
</dbReference>
<feature type="region of interest" description="Disordered" evidence="1">
    <location>
        <begin position="1"/>
        <end position="26"/>
    </location>
</feature>
<dbReference type="Proteomes" id="UP000188268">
    <property type="component" value="Unassembled WGS sequence"/>
</dbReference>
<evidence type="ECO:0000256" key="1">
    <source>
        <dbReference type="SAM" id="MobiDB-lite"/>
    </source>
</evidence>
<proteinExistence type="predicted"/>
<accession>A0A1R3J1T6</accession>
<protein>
    <submittedName>
        <fullName evidence="2">Uncharacterized protein</fullName>
    </submittedName>
</protein>
<dbReference type="Gramene" id="OMO88750">
    <property type="protein sequence ID" value="OMO88750"/>
    <property type="gene ID" value="CCACVL1_08225"/>
</dbReference>
<organism evidence="2 3">
    <name type="scientific">Corchorus capsularis</name>
    <name type="common">Jute</name>
    <dbReference type="NCBI Taxonomy" id="210143"/>
    <lineage>
        <taxon>Eukaryota</taxon>
        <taxon>Viridiplantae</taxon>
        <taxon>Streptophyta</taxon>
        <taxon>Embryophyta</taxon>
        <taxon>Tracheophyta</taxon>
        <taxon>Spermatophyta</taxon>
        <taxon>Magnoliopsida</taxon>
        <taxon>eudicotyledons</taxon>
        <taxon>Gunneridae</taxon>
        <taxon>Pentapetalae</taxon>
        <taxon>rosids</taxon>
        <taxon>malvids</taxon>
        <taxon>Malvales</taxon>
        <taxon>Malvaceae</taxon>
        <taxon>Grewioideae</taxon>
        <taxon>Apeibeae</taxon>
        <taxon>Corchorus</taxon>
    </lineage>
</organism>
<keyword evidence="3" id="KW-1185">Reference proteome</keyword>
<sequence>MVEEHNIGEKEDGMSGGLTGQRREQY</sequence>
<feature type="compositionally biased region" description="Basic and acidic residues" evidence="1">
    <location>
        <begin position="1"/>
        <end position="13"/>
    </location>
</feature>
<gene>
    <name evidence="2" type="ORF">CCACVL1_08225</name>
</gene>
<comment type="caution">
    <text evidence="2">The sequence shown here is derived from an EMBL/GenBank/DDBJ whole genome shotgun (WGS) entry which is preliminary data.</text>
</comment>
<dbReference type="AlphaFoldDB" id="A0A1R3J1T6"/>
<evidence type="ECO:0000313" key="3">
    <source>
        <dbReference type="Proteomes" id="UP000188268"/>
    </source>
</evidence>
<reference evidence="2 3" key="1">
    <citation type="submission" date="2013-09" db="EMBL/GenBank/DDBJ databases">
        <title>Corchorus capsularis genome sequencing.</title>
        <authorList>
            <person name="Alam M."/>
            <person name="Haque M.S."/>
            <person name="Islam M.S."/>
            <person name="Emdad E.M."/>
            <person name="Islam M.M."/>
            <person name="Ahmed B."/>
            <person name="Halim A."/>
            <person name="Hossen Q.M.M."/>
            <person name="Hossain M.Z."/>
            <person name="Ahmed R."/>
            <person name="Khan M.M."/>
            <person name="Islam R."/>
            <person name="Rashid M.M."/>
            <person name="Khan S.A."/>
            <person name="Rahman M.S."/>
            <person name="Alam M."/>
        </authorList>
    </citation>
    <scope>NUCLEOTIDE SEQUENCE [LARGE SCALE GENOMIC DNA]</scope>
    <source>
        <strain evidence="3">cv. CVL-1</strain>
        <tissue evidence="2">Whole seedling</tissue>
    </source>
</reference>
<evidence type="ECO:0000313" key="2">
    <source>
        <dbReference type="EMBL" id="OMO88750.1"/>
    </source>
</evidence>
<name>A0A1R3J1T6_COCAP</name>